<dbReference type="Proteomes" id="UP000886607">
    <property type="component" value="Unassembled WGS sequence"/>
</dbReference>
<dbReference type="KEGG" id="tkr:C7K43_07720"/>
<evidence type="ECO:0000313" key="4">
    <source>
        <dbReference type="Proteomes" id="UP000886607"/>
    </source>
</evidence>
<gene>
    <name evidence="1" type="ORF">TK11N_03150</name>
    <name evidence="2" type="ORF">TK2N_02540</name>
</gene>
<dbReference type="Proteomes" id="UP000886597">
    <property type="component" value="Unassembled WGS sequence"/>
</dbReference>
<dbReference type="EMBL" id="BKBQ01000003">
    <property type="protein sequence ID" value="GEQ53410.1"/>
    <property type="molecule type" value="Genomic_DNA"/>
</dbReference>
<reference evidence="2" key="1">
    <citation type="submission" date="2019-08" db="EMBL/GenBank/DDBJ databases">
        <authorList>
            <person name="Ishikawa M."/>
            <person name="Suzuki T."/>
            <person name="Matsutani M."/>
        </authorList>
    </citation>
    <scope>NUCLEOTIDE SEQUENCE</scope>
    <source>
        <strain evidence="2">7C1</strain>
        <strain evidence="1">8C4</strain>
    </source>
</reference>
<reference evidence="2" key="2">
    <citation type="journal article" date="2020" name="Int. Dairy J.">
        <title>Lactic acid bacterial diversity in Brie cheese focusing on salt concentration and pH of isolation medium and characterisation of halophilic and alkaliphilic lactic acid bacterial isolates.</title>
        <authorList>
            <person name="Unno R."/>
            <person name="Matsutani M."/>
            <person name="Suzuki T."/>
            <person name="Kodama K."/>
            <person name="Matsushita H."/>
            <person name="Yamasato K."/>
            <person name="Koizumi Y."/>
            <person name="Ishikawa M."/>
        </authorList>
    </citation>
    <scope>NUCLEOTIDE SEQUENCE</scope>
    <source>
        <strain evidence="2">7C1</strain>
        <strain evidence="1">8C4</strain>
    </source>
</reference>
<protein>
    <recommendedName>
        <fullName evidence="5">YokE-like PH domain-containing protein</fullName>
    </recommendedName>
</protein>
<proteinExistence type="predicted"/>
<evidence type="ECO:0000313" key="2">
    <source>
        <dbReference type="EMBL" id="GEQ53410.1"/>
    </source>
</evidence>
<evidence type="ECO:0000313" key="3">
    <source>
        <dbReference type="Proteomes" id="UP000886597"/>
    </source>
</evidence>
<dbReference type="EMBL" id="BKBO01000003">
    <property type="protein sequence ID" value="GEQ48463.1"/>
    <property type="molecule type" value="Genomic_DNA"/>
</dbReference>
<dbReference type="GeneID" id="69985831"/>
<name>A0AAN4UA86_9ENTE</name>
<sequence length="139" mass="16085">MNKSTKLENIIAYVKEHDIDFIDSKYVLYGRMDASNLNLFLLGGLGALTMKQFVIIFGENQLTLILLTLSGDFKEKAMTILYEDIFKITFKEGILVDVFTFYTEDRKFKVKCNKKIVGMSWQSENLKTCLDHPIMTKHL</sequence>
<dbReference type="RefSeq" id="WP_124006339.1">
    <property type="nucleotide sequence ID" value="NZ_BJYN01000030.1"/>
</dbReference>
<evidence type="ECO:0000313" key="1">
    <source>
        <dbReference type="EMBL" id="GEQ48463.1"/>
    </source>
</evidence>
<organism evidence="2 3">
    <name type="scientific">Tetragenococcus koreensis</name>
    <dbReference type="NCBI Taxonomy" id="290335"/>
    <lineage>
        <taxon>Bacteria</taxon>
        <taxon>Bacillati</taxon>
        <taxon>Bacillota</taxon>
        <taxon>Bacilli</taxon>
        <taxon>Lactobacillales</taxon>
        <taxon>Enterococcaceae</taxon>
        <taxon>Tetragenococcus</taxon>
    </lineage>
</organism>
<keyword evidence="4" id="KW-1185">Reference proteome</keyword>
<dbReference type="AlphaFoldDB" id="A0AAN4UA86"/>
<accession>A0AAN4UA86</accession>
<comment type="caution">
    <text evidence="2">The sequence shown here is derived from an EMBL/GenBank/DDBJ whole genome shotgun (WGS) entry which is preliminary data.</text>
</comment>
<evidence type="ECO:0008006" key="5">
    <source>
        <dbReference type="Google" id="ProtNLM"/>
    </source>
</evidence>